<comment type="caution">
    <text evidence="10">The sequence shown here is derived from an EMBL/GenBank/DDBJ whole genome shotgun (WGS) entry which is preliminary data.</text>
</comment>
<keyword evidence="4" id="KW-0807">Transducer</keyword>
<keyword evidence="7" id="KW-1133">Transmembrane helix</keyword>
<evidence type="ECO:0000313" key="11">
    <source>
        <dbReference type="Proteomes" id="UP000249524"/>
    </source>
</evidence>
<feature type="domain" description="HAMP" evidence="9">
    <location>
        <begin position="205"/>
        <end position="258"/>
    </location>
</feature>
<accession>A0A328BAD6</accession>
<dbReference type="PANTHER" id="PTHR43531">
    <property type="entry name" value="PROTEIN ICFG"/>
    <property type="match status" value="1"/>
</dbReference>
<keyword evidence="11" id="KW-1185">Reference proteome</keyword>
<keyword evidence="7" id="KW-0812">Transmembrane</keyword>
<dbReference type="InterPro" id="IPR051310">
    <property type="entry name" value="MCP_chemotaxis"/>
</dbReference>
<reference evidence="10 11" key="1">
    <citation type="submission" date="2018-05" db="EMBL/GenBank/DDBJ databases">
        <authorList>
            <person name="Lanie J.A."/>
            <person name="Ng W.-L."/>
            <person name="Kazmierczak K.M."/>
            <person name="Andrzejewski T.M."/>
            <person name="Davidsen T.M."/>
            <person name="Wayne K.J."/>
            <person name="Tettelin H."/>
            <person name="Glass J.I."/>
            <person name="Rusch D."/>
            <person name="Podicherti R."/>
            <person name="Tsui H.-C.T."/>
            <person name="Winkler M.E."/>
        </authorList>
    </citation>
    <scope>NUCLEOTIDE SEQUENCE [LARGE SCALE GENOMIC DNA]</scope>
    <source>
        <strain evidence="10 11">BUT-10</strain>
    </source>
</reference>
<dbReference type="InterPro" id="IPR003660">
    <property type="entry name" value="HAMP_dom"/>
</dbReference>
<dbReference type="GO" id="GO:0007165">
    <property type="term" value="P:signal transduction"/>
    <property type="evidence" value="ECO:0007669"/>
    <property type="project" value="UniProtKB-KW"/>
</dbReference>
<feature type="domain" description="Methyl-accepting transducer" evidence="8">
    <location>
        <begin position="343"/>
        <end position="572"/>
    </location>
</feature>
<name>A0A328BAD6_9CAUL</name>
<dbReference type="GO" id="GO:0016020">
    <property type="term" value="C:membrane"/>
    <property type="evidence" value="ECO:0007669"/>
    <property type="project" value="UniProtKB-SubCell"/>
</dbReference>
<evidence type="ECO:0000313" key="10">
    <source>
        <dbReference type="EMBL" id="RAK63749.1"/>
    </source>
</evidence>
<comment type="subcellular location">
    <subcellularLocation>
        <location evidence="1">Membrane</location>
    </subcellularLocation>
</comment>
<feature type="coiled-coil region" evidence="5">
    <location>
        <begin position="256"/>
        <end position="290"/>
    </location>
</feature>
<evidence type="ECO:0000256" key="4">
    <source>
        <dbReference type="PROSITE-ProRule" id="PRU00284"/>
    </source>
</evidence>
<evidence type="ECO:0000256" key="7">
    <source>
        <dbReference type="SAM" id="Phobius"/>
    </source>
</evidence>
<dbReference type="SMART" id="SM00283">
    <property type="entry name" value="MA"/>
    <property type="match status" value="1"/>
</dbReference>
<feature type="domain" description="HAMP" evidence="9">
    <location>
        <begin position="286"/>
        <end position="338"/>
    </location>
</feature>
<comment type="similarity">
    <text evidence="3">Belongs to the methyl-accepting chemotaxis (MCP) protein family.</text>
</comment>
<dbReference type="GO" id="GO:0006935">
    <property type="term" value="P:chemotaxis"/>
    <property type="evidence" value="ECO:0007669"/>
    <property type="project" value="UniProtKB-KW"/>
</dbReference>
<dbReference type="CDD" id="cd06225">
    <property type="entry name" value="HAMP"/>
    <property type="match status" value="1"/>
</dbReference>
<dbReference type="OrthoDB" id="7295762at2"/>
<feature type="transmembrane region" description="Helical" evidence="7">
    <location>
        <begin position="13"/>
        <end position="36"/>
    </location>
</feature>
<keyword evidence="5" id="KW-0175">Coiled coil</keyword>
<dbReference type="PROSITE" id="PS50111">
    <property type="entry name" value="CHEMOTAXIS_TRANSDUC_2"/>
    <property type="match status" value="1"/>
</dbReference>
<evidence type="ECO:0000256" key="6">
    <source>
        <dbReference type="SAM" id="MobiDB-lite"/>
    </source>
</evidence>
<gene>
    <name evidence="10" type="ORF">DJ019_15990</name>
</gene>
<evidence type="ECO:0000256" key="2">
    <source>
        <dbReference type="ARBA" id="ARBA00022500"/>
    </source>
</evidence>
<keyword evidence="2" id="KW-0145">Chemotaxis</keyword>
<evidence type="ECO:0000259" key="8">
    <source>
        <dbReference type="PROSITE" id="PS50111"/>
    </source>
</evidence>
<dbReference type="PANTHER" id="PTHR43531:SF11">
    <property type="entry name" value="METHYL-ACCEPTING CHEMOTAXIS PROTEIN 3"/>
    <property type="match status" value="1"/>
</dbReference>
<dbReference type="SMART" id="SM00304">
    <property type="entry name" value="HAMP"/>
    <property type="match status" value="2"/>
</dbReference>
<dbReference type="FunFam" id="1.10.287.950:FF:000001">
    <property type="entry name" value="Methyl-accepting chemotaxis sensory transducer"/>
    <property type="match status" value="1"/>
</dbReference>
<dbReference type="SUPFAM" id="SSF58104">
    <property type="entry name" value="Methyl-accepting chemotaxis protein (MCP) signaling domain"/>
    <property type="match status" value="1"/>
</dbReference>
<sequence length="638" mass="66485">MSFLNNLNISKKLAVGFAVVVTVVAVMCAAVFGSLLSIKTAVRLNDESVVQIDLAKDALAARVARQNAIRGLVASGDPAFLETIKQSKADYEATMAKLKAEAPEDGAMLEAIERAAAKVTGEEEPLIAAGQDMTRQAEAMMQLGTAGRLNEVRAALKAFTDQEQALLKKRAADQESAQAFAVTLMAVGSLLAVALSILMGAMLSAAIGKPVRAMTDAMTKLAGGELDVAVPAQGRKDEVGRMAVAVQSFKDAAIEKARLEGETTEARRAADEARRQAEAERAATAAEQQKVVDDLAMGLDRLAAGAMTFRLNEAFAPHYEQLRADFNRAMDTLQDTLREVAINATAVRSGSGEITSASDDLSRRTEQQAASLEETAAALDQITATVRKTAEGAAQSREAVGAAKSDAERSGVVVRDAVAAMSEIENSSSQISQIIGVIDEIAFQTNLLALNAGVEAARAGDAGKGFAVVASEVRALAQRSAEAAKEIKALISASSQQVERGVGLVGETGKVLERILVQVTQINGAVTEIAASAQEQATGLHEVNTAINQMDQVTQQNAAMVEQATAASHSLAAEAEALSRLIGRFDLGAGAPVAAPVAPVQPRAAHRPAAAVAMKTMGRGGAAPKPAPAIEEDAWDEF</sequence>
<dbReference type="AlphaFoldDB" id="A0A328BAD6"/>
<feature type="coiled-coil region" evidence="5">
    <location>
        <begin position="319"/>
        <end position="382"/>
    </location>
</feature>
<organism evidence="10 11">
    <name type="scientific">Phenylobacterium kunshanense</name>
    <dbReference type="NCBI Taxonomy" id="1445034"/>
    <lineage>
        <taxon>Bacteria</taxon>
        <taxon>Pseudomonadati</taxon>
        <taxon>Pseudomonadota</taxon>
        <taxon>Alphaproteobacteria</taxon>
        <taxon>Caulobacterales</taxon>
        <taxon>Caulobacteraceae</taxon>
        <taxon>Phenylobacterium</taxon>
    </lineage>
</organism>
<proteinExistence type="inferred from homology"/>
<dbReference type="EMBL" id="QFYS01000007">
    <property type="protein sequence ID" value="RAK63749.1"/>
    <property type="molecule type" value="Genomic_DNA"/>
</dbReference>
<dbReference type="RefSeq" id="WP_111277059.1">
    <property type="nucleotide sequence ID" value="NZ_QFYS01000007.1"/>
</dbReference>
<evidence type="ECO:0000259" key="9">
    <source>
        <dbReference type="PROSITE" id="PS50885"/>
    </source>
</evidence>
<dbReference type="PROSITE" id="PS50885">
    <property type="entry name" value="HAMP"/>
    <property type="match status" value="2"/>
</dbReference>
<dbReference type="Pfam" id="PF00672">
    <property type="entry name" value="HAMP"/>
    <property type="match status" value="1"/>
</dbReference>
<keyword evidence="7" id="KW-0472">Membrane</keyword>
<feature type="region of interest" description="Disordered" evidence="6">
    <location>
        <begin position="618"/>
        <end position="638"/>
    </location>
</feature>
<protein>
    <submittedName>
        <fullName evidence="10">Chemotaxis protein</fullName>
    </submittedName>
</protein>
<dbReference type="Pfam" id="PF00015">
    <property type="entry name" value="MCPsignal"/>
    <property type="match status" value="1"/>
</dbReference>
<dbReference type="Proteomes" id="UP000249524">
    <property type="component" value="Unassembled WGS sequence"/>
</dbReference>
<dbReference type="InterPro" id="IPR004089">
    <property type="entry name" value="MCPsignal_dom"/>
</dbReference>
<evidence type="ECO:0000256" key="3">
    <source>
        <dbReference type="ARBA" id="ARBA00029447"/>
    </source>
</evidence>
<dbReference type="SUPFAM" id="SSF158472">
    <property type="entry name" value="HAMP domain-like"/>
    <property type="match status" value="1"/>
</dbReference>
<evidence type="ECO:0000256" key="1">
    <source>
        <dbReference type="ARBA" id="ARBA00004370"/>
    </source>
</evidence>
<dbReference type="Pfam" id="PF05227">
    <property type="entry name" value="CHASE3"/>
    <property type="match status" value="1"/>
</dbReference>
<dbReference type="Gene3D" id="1.10.287.950">
    <property type="entry name" value="Methyl-accepting chemotaxis protein"/>
    <property type="match status" value="1"/>
</dbReference>
<evidence type="ECO:0000256" key="5">
    <source>
        <dbReference type="SAM" id="Coils"/>
    </source>
</evidence>
<dbReference type="Gene3D" id="1.10.8.500">
    <property type="entry name" value="HAMP domain in histidine kinase"/>
    <property type="match status" value="1"/>
</dbReference>
<feature type="transmembrane region" description="Helical" evidence="7">
    <location>
        <begin position="179"/>
        <end position="203"/>
    </location>
</feature>
<dbReference type="CDD" id="cd11386">
    <property type="entry name" value="MCP_signal"/>
    <property type="match status" value="1"/>
</dbReference>
<dbReference type="InterPro" id="IPR007891">
    <property type="entry name" value="CHASE3"/>
</dbReference>